<dbReference type="Gene3D" id="2.60.40.1820">
    <property type="match status" value="1"/>
</dbReference>
<evidence type="ECO:0000313" key="1">
    <source>
        <dbReference type="EMBL" id="AIC15547.1"/>
    </source>
</evidence>
<organism evidence="1 2">
    <name type="scientific">Nitrososphaera viennensis EN76</name>
    <dbReference type="NCBI Taxonomy" id="926571"/>
    <lineage>
        <taxon>Archaea</taxon>
        <taxon>Nitrososphaerota</taxon>
        <taxon>Nitrososphaeria</taxon>
        <taxon>Nitrososphaerales</taxon>
        <taxon>Nitrososphaeraceae</taxon>
        <taxon>Nitrososphaera</taxon>
    </lineage>
</organism>
<dbReference type="EMBL" id="CP007536">
    <property type="protein sequence ID" value="AIC15547.1"/>
    <property type="molecule type" value="Genomic_DNA"/>
</dbReference>
<dbReference type="GeneID" id="74946573"/>
<dbReference type="OrthoDB" id="10027at2157"/>
<evidence type="ECO:0000313" key="2">
    <source>
        <dbReference type="Proteomes" id="UP000027093"/>
    </source>
</evidence>
<dbReference type="SUPFAM" id="SSF117070">
    <property type="entry name" value="LEA14-like"/>
    <property type="match status" value="1"/>
</dbReference>
<evidence type="ECO:0008006" key="3">
    <source>
        <dbReference type="Google" id="ProtNLM"/>
    </source>
</evidence>
<dbReference type="KEGG" id="nvn:NVIE_013120"/>
<protein>
    <recommendedName>
        <fullName evidence="3">Late embryogenesis abundant protein LEA-2 subgroup domain-containing protein</fullName>
    </recommendedName>
</protein>
<reference evidence="1 2" key="1">
    <citation type="journal article" date="2014" name="Int. J. Syst. Evol. Microbiol.">
        <title>Nitrososphaera viennensis gen. nov., sp. nov., an aerobic and mesophilic, ammonia-oxidizing archaeon from soil and a member of the archaeal phylum Thaumarchaeota.</title>
        <authorList>
            <person name="Stieglmeier M."/>
            <person name="Klingl A."/>
            <person name="Alves R.J."/>
            <person name="Rittmann S.K."/>
            <person name="Melcher M."/>
            <person name="Leisch N."/>
            <person name="Schleper C."/>
        </authorList>
    </citation>
    <scope>NUCLEOTIDE SEQUENCE [LARGE SCALE GENOMIC DNA]</scope>
    <source>
        <strain evidence="1">EN76</strain>
    </source>
</reference>
<proteinExistence type="predicted"/>
<sequence>MLIGPRRAVLIGAIAAVAATIILLPLIFGATAPRLNEVTVALSNVTVLEATAENMQMRVVFTVTNPTDQTATTSRIDYELFADGQSLGSHTLSYENVPLNGRPAIFSQNSVPLRDDEFVLEFDDRIADIYNKIRDNPDAITWRAAGTAQIESTLTLVPVTFDNEI</sequence>
<dbReference type="RefSeq" id="WP_075054532.1">
    <property type="nucleotide sequence ID" value="NZ_CP007536.1"/>
</dbReference>
<accession>A0A060HQV1</accession>
<dbReference type="HOGENOM" id="CLU_1607211_0_0_2"/>
<keyword evidence="2" id="KW-1185">Reference proteome</keyword>
<name>A0A060HQV1_9ARCH</name>
<gene>
    <name evidence="1" type="ORF">NVIE_013120</name>
</gene>
<dbReference type="Proteomes" id="UP000027093">
    <property type="component" value="Chromosome"/>
</dbReference>
<dbReference type="AlphaFoldDB" id="A0A060HQV1"/>